<dbReference type="RefSeq" id="WP_109625699.1">
    <property type="nucleotide sequence ID" value="NZ_JANKBI010000002.1"/>
</dbReference>
<dbReference type="GO" id="GO:0005886">
    <property type="term" value="C:plasma membrane"/>
    <property type="evidence" value="ECO:0007669"/>
    <property type="project" value="UniProtKB-SubCell"/>
</dbReference>
<proteinExistence type="inferred from homology"/>
<evidence type="ECO:0000256" key="2">
    <source>
        <dbReference type="ARBA" id="ARBA00022448"/>
    </source>
</evidence>
<feature type="transmembrane region" description="Helical" evidence="7">
    <location>
        <begin position="72"/>
        <end position="96"/>
    </location>
</feature>
<feature type="transmembrane region" description="Helical" evidence="7">
    <location>
        <begin position="244"/>
        <end position="264"/>
    </location>
</feature>
<name>A0AB73T784_9FIRM</name>
<dbReference type="Pfam" id="PF00528">
    <property type="entry name" value="BPD_transp_1"/>
    <property type="match status" value="1"/>
</dbReference>
<dbReference type="Proteomes" id="UP000245412">
    <property type="component" value="Unassembled WGS sequence"/>
</dbReference>
<sequence>MNKRRKIIEKIFLIYLPLTVMMLFVLIPFVWALVTSFKTPEAITGTEISLLPHPAVFDNYIKVWKTNKFSTYFINSLLVCTAALIVIVLCSVLNGYALARFNFKGKKLFMLLLIGTQLMPVIILIIPLFVIFKQIGLINTRWSLIVFYIAMQIPFNSILMKGFVSGIPVSIEEAAWVDGAGRVKTMLLVVFPSLLPGIVATGAFAFVSCWNEFMISFSFITSQDLFTIPVALKYMIGEYTIDYGSLAAGSIIALIPPVCLFAYIQKYLISGLGAGAVKG</sequence>
<evidence type="ECO:0000256" key="5">
    <source>
        <dbReference type="ARBA" id="ARBA00022989"/>
    </source>
</evidence>
<feature type="transmembrane region" description="Helical" evidence="7">
    <location>
        <begin position="108"/>
        <end position="132"/>
    </location>
</feature>
<dbReference type="InterPro" id="IPR050901">
    <property type="entry name" value="BP-dep_ABC_trans_perm"/>
</dbReference>
<comment type="caution">
    <text evidence="9">The sequence shown here is derived from an EMBL/GenBank/DDBJ whole genome shotgun (WGS) entry which is preliminary data.</text>
</comment>
<evidence type="ECO:0000313" key="10">
    <source>
        <dbReference type="Proteomes" id="UP000245412"/>
    </source>
</evidence>
<feature type="transmembrane region" description="Helical" evidence="7">
    <location>
        <begin position="144"/>
        <end position="164"/>
    </location>
</feature>
<feature type="transmembrane region" description="Helical" evidence="7">
    <location>
        <begin position="12"/>
        <end position="34"/>
    </location>
</feature>
<dbReference type="GO" id="GO:0055085">
    <property type="term" value="P:transmembrane transport"/>
    <property type="evidence" value="ECO:0007669"/>
    <property type="project" value="InterPro"/>
</dbReference>
<keyword evidence="10" id="KW-1185">Reference proteome</keyword>
<keyword evidence="9" id="KW-0762">Sugar transport</keyword>
<reference evidence="9 10" key="1">
    <citation type="submission" date="2018-05" db="EMBL/GenBank/DDBJ databases">
        <authorList>
            <person name="Goeker M."/>
            <person name="Huntemann M."/>
            <person name="Clum A."/>
            <person name="Pillay M."/>
            <person name="Palaniappan K."/>
            <person name="Varghese N."/>
            <person name="Mikhailova N."/>
            <person name="Stamatis D."/>
            <person name="Reddy T."/>
            <person name="Daum C."/>
            <person name="Shapiro N."/>
            <person name="Ivanova N."/>
            <person name="Kyrpides N."/>
            <person name="Woyke T."/>
        </authorList>
    </citation>
    <scope>NUCLEOTIDE SEQUENCE [LARGE SCALE GENOMIC DNA]</scope>
    <source>
        <strain evidence="9 10">DSM 26524</strain>
    </source>
</reference>
<dbReference type="PANTHER" id="PTHR32243:SF18">
    <property type="entry name" value="INNER MEMBRANE ABC TRANSPORTER PERMEASE PROTEIN YCJP"/>
    <property type="match status" value="1"/>
</dbReference>
<organism evidence="9 10">
    <name type="scientific">Murimonas intestini</name>
    <dbReference type="NCBI Taxonomy" id="1337051"/>
    <lineage>
        <taxon>Bacteria</taxon>
        <taxon>Bacillati</taxon>
        <taxon>Bacillota</taxon>
        <taxon>Clostridia</taxon>
        <taxon>Lachnospirales</taxon>
        <taxon>Lachnospiraceae</taxon>
        <taxon>Murimonas</taxon>
    </lineage>
</organism>
<evidence type="ECO:0000259" key="8">
    <source>
        <dbReference type="PROSITE" id="PS50928"/>
    </source>
</evidence>
<evidence type="ECO:0000313" key="9">
    <source>
        <dbReference type="EMBL" id="PWJ77447.1"/>
    </source>
</evidence>
<dbReference type="EMBL" id="QGGY01000003">
    <property type="protein sequence ID" value="PWJ77447.1"/>
    <property type="molecule type" value="Genomic_DNA"/>
</dbReference>
<accession>A0AB73T784</accession>
<comment type="subcellular location">
    <subcellularLocation>
        <location evidence="1 7">Cell membrane</location>
        <topology evidence="1 7">Multi-pass membrane protein</topology>
    </subcellularLocation>
</comment>
<feature type="transmembrane region" description="Helical" evidence="7">
    <location>
        <begin position="213"/>
        <end position="232"/>
    </location>
</feature>
<dbReference type="PROSITE" id="PS50928">
    <property type="entry name" value="ABC_TM1"/>
    <property type="match status" value="1"/>
</dbReference>
<gene>
    <name evidence="9" type="ORF">C7383_103292</name>
</gene>
<keyword evidence="3" id="KW-1003">Cell membrane</keyword>
<dbReference type="CDD" id="cd06261">
    <property type="entry name" value="TM_PBP2"/>
    <property type="match status" value="1"/>
</dbReference>
<evidence type="ECO:0000256" key="4">
    <source>
        <dbReference type="ARBA" id="ARBA00022692"/>
    </source>
</evidence>
<feature type="domain" description="ABC transmembrane type-1" evidence="8">
    <location>
        <begin position="73"/>
        <end position="264"/>
    </location>
</feature>
<dbReference type="SUPFAM" id="SSF161098">
    <property type="entry name" value="MetI-like"/>
    <property type="match status" value="1"/>
</dbReference>
<comment type="similarity">
    <text evidence="7">Belongs to the binding-protein-dependent transport system permease family.</text>
</comment>
<dbReference type="InterPro" id="IPR000515">
    <property type="entry name" value="MetI-like"/>
</dbReference>
<keyword evidence="4 7" id="KW-0812">Transmembrane</keyword>
<evidence type="ECO:0000256" key="6">
    <source>
        <dbReference type="ARBA" id="ARBA00023136"/>
    </source>
</evidence>
<dbReference type="Gene3D" id="1.10.3720.10">
    <property type="entry name" value="MetI-like"/>
    <property type="match status" value="1"/>
</dbReference>
<keyword evidence="5 7" id="KW-1133">Transmembrane helix</keyword>
<dbReference type="AlphaFoldDB" id="A0AB73T784"/>
<protein>
    <submittedName>
        <fullName evidence="9">Multiple sugar transport system permease protein</fullName>
    </submittedName>
</protein>
<evidence type="ECO:0000256" key="3">
    <source>
        <dbReference type="ARBA" id="ARBA00022475"/>
    </source>
</evidence>
<evidence type="ECO:0000256" key="7">
    <source>
        <dbReference type="RuleBase" id="RU363032"/>
    </source>
</evidence>
<dbReference type="InterPro" id="IPR035906">
    <property type="entry name" value="MetI-like_sf"/>
</dbReference>
<keyword evidence="6 7" id="KW-0472">Membrane</keyword>
<keyword evidence="2 7" id="KW-0813">Transport</keyword>
<feature type="transmembrane region" description="Helical" evidence="7">
    <location>
        <begin position="185"/>
        <end position="207"/>
    </location>
</feature>
<dbReference type="PANTHER" id="PTHR32243">
    <property type="entry name" value="MALTOSE TRANSPORT SYSTEM PERMEASE-RELATED"/>
    <property type="match status" value="1"/>
</dbReference>
<evidence type="ECO:0000256" key="1">
    <source>
        <dbReference type="ARBA" id="ARBA00004651"/>
    </source>
</evidence>